<keyword evidence="1" id="KW-0813">Transport</keyword>
<protein>
    <submittedName>
        <fullName evidence="9">NADH-quinone reductase</fullName>
    </submittedName>
</protein>
<keyword evidence="8" id="KW-0472">Membrane</keyword>
<dbReference type="PANTHER" id="PTHR30578">
    <property type="entry name" value="ELECTRON TRANSPORT COMPLEX PROTEIN RNFD"/>
    <property type="match status" value="1"/>
</dbReference>
<dbReference type="AlphaFoldDB" id="A0A6I0CSI7"/>
<comment type="caution">
    <text evidence="9">The sequence shown here is derived from an EMBL/GenBank/DDBJ whole genome shotgun (WGS) entry which is preliminary data.</text>
</comment>
<dbReference type="InterPro" id="IPR004338">
    <property type="entry name" value="NqrB/RnfD"/>
</dbReference>
<dbReference type="Proteomes" id="UP000481876">
    <property type="component" value="Unassembled WGS sequence"/>
</dbReference>
<proteinExistence type="predicted"/>
<organism evidence="9 10">
    <name type="scientific">Brucella anthropi</name>
    <name type="common">Ochrobactrum anthropi</name>
    <dbReference type="NCBI Taxonomy" id="529"/>
    <lineage>
        <taxon>Bacteria</taxon>
        <taxon>Pseudomonadati</taxon>
        <taxon>Pseudomonadota</taxon>
        <taxon>Alphaproteobacteria</taxon>
        <taxon>Hyphomicrobiales</taxon>
        <taxon>Brucellaceae</taxon>
        <taxon>Brucella/Ochrobactrum group</taxon>
        <taxon>Brucella</taxon>
    </lineage>
</organism>
<sequence>MTAFLQDLRAGRFAHIPLASAVMPALLGLIAPVALILSFAGSAFAIRLLLALVVTVGWQFVFARVRGIGIGLDGIITATLIALLVPVDAPLWQLALGISFGVVIAEQVFGGRGRNFVHPAVAALAFLMFSFTDFDYRTGPDIPVAALAPAALLLLLSGQASWRLLLAIVGAMVLSSWMQGQDVASLLLSGAIGCAILFLAADPVCSAATNPGRWAQGILTGLLIGLFSQAGSAFGAAIFAILMSSIFAPLIDFLVVTVHVKRRARRYG</sequence>
<name>A0A6I0CSI7_BRUAN</name>
<evidence type="ECO:0000256" key="6">
    <source>
        <dbReference type="ARBA" id="ARBA00022967"/>
    </source>
</evidence>
<keyword evidence="3" id="KW-0285">Flavoprotein</keyword>
<dbReference type="EMBL" id="WBWS01000022">
    <property type="protein sequence ID" value="KAB2764497.1"/>
    <property type="molecule type" value="Genomic_DNA"/>
</dbReference>
<evidence type="ECO:0000256" key="2">
    <source>
        <dbReference type="ARBA" id="ARBA00022553"/>
    </source>
</evidence>
<keyword evidence="4" id="KW-0288">FMN</keyword>
<dbReference type="GO" id="GO:0055085">
    <property type="term" value="P:transmembrane transport"/>
    <property type="evidence" value="ECO:0007669"/>
    <property type="project" value="InterPro"/>
</dbReference>
<evidence type="ECO:0000256" key="1">
    <source>
        <dbReference type="ARBA" id="ARBA00022448"/>
    </source>
</evidence>
<gene>
    <name evidence="9" type="ORF">F9L04_19455</name>
</gene>
<reference evidence="9 10" key="1">
    <citation type="submission" date="2019-09" db="EMBL/GenBank/DDBJ databases">
        <title>Taxonomic organization of the family Brucellaceae based on a phylogenomic approach.</title>
        <authorList>
            <person name="Leclercq S."/>
            <person name="Cloeckaert A."/>
            <person name="Zygmunt M.S."/>
        </authorList>
    </citation>
    <scope>NUCLEOTIDE SEQUENCE [LARGE SCALE GENOMIC DNA]</scope>
    <source>
        <strain evidence="9 10">LMG 3313</strain>
    </source>
</reference>
<evidence type="ECO:0000313" key="10">
    <source>
        <dbReference type="Proteomes" id="UP000481876"/>
    </source>
</evidence>
<dbReference type="Pfam" id="PF03116">
    <property type="entry name" value="NQR2_RnfD_RnfE"/>
    <property type="match status" value="2"/>
</dbReference>
<dbReference type="GO" id="GO:0005886">
    <property type="term" value="C:plasma membrane"/>
    <property type="evidence" value="ECO:0007669"/>
    <property type="project" value="TreeGrafter"/>
</dbReference>
<keyword evidence="6" id="KW-1278">Translocase</keyword>
<evidence type="ECO:0000256" key="5">
    <source>
        <dbReference type="ARBA" id="ARBA00022692"/>
    </source>
</evidence>
<evidence type="ECO:0000256" key="7">
    <source>
        <dbReference type="ARBA" id="ARBA00022989"/>
    </source>
</evidence>
<dbReference type="RefSeq" id="WP_112585283.1">
    <property type="nucleotide sequence ID" value="NZ_WBWR01000009.1"/>
</dbReference>
<evidence type="ECO:0000256" key="8">
    <source>
        <dbReference type="ARBA" id="ARBA00023136"/>
    </source>
</evidence>
<dbReference type="PANTHER" id="PTHR30578:SF1">
    <property type="entry name" value="NA(+)-TRANSLOCATING NADH-QUINONE REDUCTASE SUBUNIT B"/>
    <property type="match status" value="1"/>
</dbReference>
<keyword evidence="5" id="KW-0812">Transmembrane</keyword>
<accession>A0A6I0CSI7</accession>
<keyword evidence="2" id="KW-0597">Phosphoprotein</keyword>
<evidence type="ECO:0000256" key="4">
    <source>
        <dbReference type="ARBA" id="ARBA00022643"/>
    </source>
</evidence>
<evidence type="ECO:0000256" key="3">
    <source>
        <dbReference type="ARBA" id="ARBA00022630"/>
    </source>
</evidence>
<evidence type="ECO:0000313" key="9">
    <source>
        <dbReference type="EMBL" id="KAB2764497.1"/>
    </source>
</evidence>
<keyword evidence="7" id="KW-1133">Transmembrane helix</keyword>